<gene>
    <name evidence="3" type="ORF">HCN08_25920</name>
</gene>
<protein>
    <submittedName>
        <fullName evidence="3">Uncharacterized protein</fullName>
    </submittedName>
</protein>
<keyword evidence="2" id="KW-0732">Signal</keyword>
<feature type="region of interest" description="Disordered" evidence="1">
    <location>
        <begin position="24"/>
        <end position="46"/>
    </location>
</feature>
<reference evidence="3 4" key="1">
    <citation type="submission" date="2020-03" db="EMBL/GenBank/DDBJ databases">
        <title>WGS of actinomycetes isolated from Thailand.</title>
        <authorList>
            <person name="Thawai C."/>
        </authorList>
    </citation>
    <scope>NUCLEOTIDE SEQUENCE [LARGE SCALE GENOMIC DNA]</scope>
    <source>
        <strain evidence="3 4">PRB2-1</strain>
    </source>
</reference>
<keyword evidence="4" id="KW-1185">Reference proteome</keyword>
<organism evidence="3 4">
    <name type="scientific">Actinacidiphila epipremni</name>
    <dbReference type="NCBI Taxonomy" id="2053013"/>
    <lineage>
        <taxon>Bacteria</taxon>
        <taxon>Bacillati</taxon>
        <taxon>Actinomycetota</taxon>
        <taxon>Actinomycetes</taxon>
        <taxon>Kitasatosporales</taxon>
        <taxon>Streptomycetaceae</taxon>
        <taxon>Actinacidiphila</taxon>
    </lineage>
</organism>
<evidence type="ECO:0000313" key="3">
    <source>
        <dbReference type="EMBL" id="NJP46816.1"/>
    </source>
</evidence>
<name>A0ABX0ZZ21_9ACTN</name>
<sequence>MKKLLIASVLTLATVAPAVPAYAASAGGSAPSKSLSSGAGKVPKSTSVAGELNSGIQGVSAEMFIGIKDTLVEIWDQAGTSFPDDNFVVAMAKEYVCGVKRHFDLVPRDSRCNK</sequence>
<evidence type="ECO:0000313" key="4">
    <source>
        <dbReference type="Proteomes" id="UP000734511"/>
    </source>
</evidence>
<dbReference type="EMBL" id="JAATEJ010000024">
    <property type="protein sequence ID" value="NJP46816.1"/>
    <property type="molecule type" value="Genomic_DNA"/>
</dbReference>
<comment type="caution">
    <text evidence="3">The sequence shown here is derived from an EMBL/GenBank/DDBJ whole genome shotgun (WGS) entry which is preliminary data.</text>
</comment>
<feature type="compositionally biased region" description="Low complexity" evidence="1">
    <location>
        <begin position="24"/>
        <end position="39"/>
    </location>
</feature>
<feature type="signal peptide" evidence="2">
    <location>
        <begin position="1"/>
        <end position="23"/>
    </location>
</feature>
<feature type="chain" id="PRO_5045932238" evidence="2">
    <location>
        <begin position="24"/>
        <end position="114"/>
    </location>
</feature>
<evidence type="ECO:0000256" key="1">
    <source>
        <dbReference type="SAM" id="MobiDB-lite"/>
    </source>
</evidence>
<dbReference type="RefSeq" id="WP_167985664.1">
    <property type="nucleotide sequence ID" value="NZ_JAATEJ010000024.1"/>
</dbReference>
<dbReference type="Proteomes" id="UP000734511">
    <property type="component" value="Unassembled WGS sequence"/>
</dbReference>
<evidence type="ECO:0000256" key="2">
    <source>
        <dbReference type="SAM" id="SignalP"/>
    </source>
</evidence>
<proteinExistence type="predicted"/>
<accession>A0ABX0ZZ21</accession>